<feature type="domain" description="Flagellar hook-associated protein 2 N-terminal" evidence="6">
    <location>
        <begin position="10"/>
        <end position="109"/>
    </location>
</feature>
<evidence type="ECO:0000256" key="3">
    <source>
        <dbReference type="ARBA" id="ARBA00023054"/>
    </source>
</evidence>
<feature type="domain" description="Flagellar hook-associated protein 2 C-terminal" evidence="7">
    <location>
        <begin position="332"/>
        <end position="490"/>
    </location>
</feature>
<dbReference type="Pfam" id="PF07195">
    <property type="entry name" value="FliD_C"/>
    <property type="match status" value="2"/>
</dbReference>
<dbReference type="GO" id="GO:0071973">
    <property type="term" value="P:bacterial-type flagellum-dependent cell motility"/>
    <property type="evidence" value="ECO:0007669"/>
    <property type="project" value="TreeGrafter"/>
</dbReference>
<dbReference type="GO" id="GO:0007155">
    <property type="term" value="P:cell adhesion"/>
    <property type="evidence" value="ECO:0007669"/>
    <property type="project" value="InterPro"/>
</dbReference>
<comment type="caution">
    <text evidence="8">The sequence shown here is derived from an EMBL/GenBank/DDBJ whole genome shotgun (WGS) entry which is preliminary data.</text>
</comment>
<evidence type="ECO:0000256" key="1">
    <source>
        <dbReference type="ARBA" id="ARBA00009764"/>
    </source>
</evidence>
<accession>A0A953J812</accession>
<reference evidence="8" key="1">
    <citation type="journal article" date="2021" name="bioRxiv">
        <title>Unraveling nitrogen, sulfur and carbon metabolic pathways and microbial community transcriptional responses to substrate deprivation and toxicity stresses in a bioreactor mimicking anoxic brackish coastal sediment conditions.</title>
        <authorList>
            <person name="Martins P.D."/>
            <person name="Echeveste M.J."/>
            <person name="Arshad A."/>
            <person name="Kurth J."/>
            <person name="Ouboter H."/>
            <person name="Jetten M.S.M."/>
            <person name="Welte C.U."/>
        </authorList>
    </citation>
    <scope>NUCLEOTIDE SEQUENCE</scope>
    <source>
        <strain evidence="8">MAG_39</strain>
    </source>
</reference>
<keyword evidence="8" id="KW-0969">Cilium</keyword>
<evidence type="ECO:0000313" key="9">
    <source>
        <dbReference type="Proteomes" id="UP000705867"/>
    </source>
</evidence>
<evidence type="ECO:0000256" key="5">
    <source>
        <dbReference type="RuleBase" id="RU362066"/>
    </source>
</evidence>
<evidence type="ECO:0000256" key="4">
    <source>
        <dbReference type="ARBA" id="ARBA00023143"/>
    </source>
</evidence>
<dbReference type="GO" id="GO:0005576">
    <property type="term" value="C:extracellular region"/>
    <property type="evidence" value="ECO:0007669"/>
    <property type="project" value="UniProtKB-SubCell"/>
</dbReference>
<dbReference type="PANTHER" id="PTHR30288:SF0">
    <property type="entry name" value="FLAGELLAR HOOK-ASSOCIATED PROTEIN 2"/>
    <property type="match status" value="1"/>
</dbReference>
<comment type="function">
    <text evidence="5">Required for morphogenesis and for the elongation of the flagellar filament by facilitating polymerization of the flagellin monomers at the tip of growing filament. Forms a capping structure, which prevents flagellin subunits (transported through the central channel of the flagellum) from leaking out without polymerization at the distal end.</text>
</comment>
<dbReference type="PANTHER" id="PTHR30288">
    <property type="entry name" value="FLAGELLAR CAP/ASSEMBLY PROTEIN FLID"/>
    <property type="match status" value="1"/>
</dbReference>
<evidence type="ECO:0000259" key="7">
    <source>
        <dbReference type="Pfam" id="PF07195"/>
    </source>
</evidence>
<keyword evidence="8" id="KW-0282">Flagellum</keyword>
<dbReference type="Pfam" id="PF02465">
    <property type="entry name" value="FliD_N"/>
    <property type="match status" value="1"/>
</dbReference>
<feature type="coiled-coil region" evidence="5">
    <location>
        <begin position="713"/>
        <end position="740"/>
    </location>
</feature>
<keyword evidence="8" id="KW-0966">Cell projection</keyword>
<dbReference type="InterPro" id="IPR003481">
    <property type="entry name" value="FliD_N"/>
</dbReference>
<dbReference type="Proteomes" id="UP000705867">
    <property type="component" value="Unassembled WGS sequence"/>
</dbReference>
<evidence type="ECO:0000259" key="6">
    <source>
        <dbReference type="Pfam" id="PF02465"/>
    </source>
</evidence>
<dbReference type="InterPro" id="IPR010809">
    <property type="entry name" value="FliD_C"/>
</dbReference>
<keyword evidence="5" id="KW-0964">Secreted</keyword>
<protein>
    <recommendedName>
        <fullName evidence="5">Flagellar hook-associated protein 2</fullName>
        <shortName evidence="5">HAP2</shortName>
    </recommendedName>
    <alternativeName>
        <fullName evidence="5">Flagellar cap protein</fullName>
    </alternativeName>
</protein>
<name>A0A953J812_9BACT</name>
<proteinExistence type="inferred from homology"/>
<reference evidence="8" key="2">
    <citation type="submission" date="2021-08" db="EMBL/GenBank/DDBJ databases">
        <authorList>
            <person name="Dalcin Martins P."/>
        </authorList>
    </citation>
    <scope>NUCLEOTIDE SEQUENCE</scope>
    <source>
        <strain evidence="8">MAG_39</strain>
    </source>
</reference>
<sequence>MGISSSGLISGLNVNDLVSQLINLEKQPIVLLQKKQKDYEVKIASVLDIKAKLSSLKSASETLNSDSQFNTKSASITKNSSGVELMTVSATNTAETGSHTVQVSQLATANKKGSQGWVDENTTAIASGTGSFKFRVGSGGSETSISVTNSTTLMGLRDAINSANSGVTASILNDGTGSSPYRLVLTAKESGSANSISITQNDTSLDFSNKTIEEAYAYTTNSYTGTAASGGTYTGTTNKTVLIEIVSGGTPASGTAAYKYSTDGGITWKGANGDTYTSTGVTISADDTLQNIDGKADGVTGTEGVKIKFTGGTLSSGERFSIDVFNPEMQAAQDAVITVDGTTITKSTNSISDVITGVTMNLLKADSSSSLSLTVSQDYSGAQKAVESFIAAYNSVNKFLNDQLSYDPKVKKANPLLGDFTIMEIRKKLGDIITSRIPGVSSGSYLGLSSIGVTSDKKTGKLTVDSAKLSDALSDNPDAVARLFIGTGTPSNASIRYIGKTSATQAGTYSININTAPEKATLLGSSTITSLPTGEELTFTYSENHTESSPTYTYFSVTYSAGATINTVVNNLNSTFATQNAKLSASNEGGKLRITATEYGADIYFKVVNDRIVTSPDSLSGGQIGFYSSVDSAESKDEGADIAGSINNHAANGEGNVLTANSGYAEDGLSISTTSTQTGGFGTIAVSSGVAERLVTTLEAYTNATSGILSSKEESLQTSVDSIKEQQERIEERLINKEIALREKFTRLEVLLGKLNAQSQYITNQLAALSASAKK</sequence>
<comment type="subcellular location">
    <subcellularLocation>
        <location evidence="5">Secreted</location>
    </subcellularLocation>
    <subcellularLocation>
        <location evidence="5">Bacterial flagellum</location>
    </subcellularLocation>
</comment>
<dbReference type="InterPro" id="IPR010810">
    <property type="entry name" value="Flagellin_hook_IN_motif"/>
</dbReference>
<evidence type="ECO:0000313" key="8">
    <source>
        <dbReference type="EMBL" id="MBZ0156297.1"/>
    </source>
</evidence>
<organism evidence="8 9">
    <name type="scientific">Candidatus Nitrobium versatile</name>
    <dbReference type="NCBI Taxonomy" id="2884831"/>
    <lineage>
        <taxon>Bacteria</taxon>
        <taxon>Pseudomonadati</taxon>
        <taxon>Nitrospirota</taxon>
        <taxon>Nitrospiria</taxon>
        <taxon>Nitrospirales</taxon>
        <taxon>Nitrospiraceae</taxon>
        <taxon>Candidatus Nitrobium</taxon>
    </lineage>
</organism>
<comment type="subunit">
    <text evidence="2 5">Homopentamer.</text>
</comment>
<keyword evidence="4 5" id="KW-0975">Bacterial flagellum</keyword>
<dbReference type="Pfam" id="PF07196">
    <property type="entry name" value="Flagellin_IN"/>
    <property type="match status" value="1"/>
</dbReference>
<feature type="domain" description="Flagellar hook-associated protein 2 C-terminal" evidence="7">
    <location>
        <begin position="685"/>
        <end position="757"/>
    </location>
</feature>
<keyword evidence="3 5" id="KW-0175">Coiled coil</keyword>
<comment type="similarity">
    <text evidence="1 5">Belongs to the FliD family.</text>
</comment>
<dbReference type="AlphaFoldDB" id="A0A953J812"/>
<gene>
    <name evidence="8" type="primary">fliD</name>
    <name evidence="8" type="ORF">K8I29_08835</name>
</gene>
<dbReference type="GO" id="GO:0009424">
    <property type="term" value="C:bacterial-type flagellum hook"/>
    <property type="evidence" value="ECO:0007669"/>
    <property type="project" value="UniProtKB-UniRule"/>
</dbReference>
<dbReference type="EMBL" id="JAIOIV010000073">
    <property type="protein sequence ID" value="MBZ0156297.1"/>
    <property type="molecule type" value="Genomic_DNA"/>
</dbReference>
<evidence type="ECO:0000256" key="2">
    <source>
        <dbReference type="ARBA" id="ARBA00011255"/>
    </source>
</evidence>
<dbReference type="InterPro" id="IPR040026">
    <property type="entry name" value="FliD"/>
</dbReference>
<dbReference type="GO" id="GO:0009421">
    <property type="term" value="C:bacterial-type flagellum filament cap"/>
    <property type="evidence" value="ECO:0007669"/>
    <property type="project" value="InterPro"/>
</dbReference>